<dbReference type="Pfam" id="PF13333">
    <property type="entry name" value="rve_2"/>
    <property type="match status" value="1"/>
</dbReference>
<dbReference type="InterPro" id="IPR050900">
    <property type="entry name" value="Transposase_IS3/IS150/IS904"/>
</dbReference>
<gene>
    <name evidence="2" type="ORF">CLV44_103190</name>
</gene>
<accession>A0A2P8F2I2</accession>
<organism evidence="2 3">
    <name type="scientific">Marinobacterium halophilum</name>
    <dbReference type="NCBI Taxonomy" id="267374"/>
    <lineage>
        <taxon>Bacteria</taxon>
        <taxon>Pseudomonadati</taxon>
        <taxon>Pseudomonadota</taxon>
        <taxon>Gammaproteobacteria</taxon>
        <taxon>Oceanospirillales</taxon>
        <taxon>Oceanospirillaceae</taxon>
        <taxon>Marinobacterium</taxon>
    </lineage>
</organism>
<evidence type="ECO:0000313" key="3">
    <source>
        <dbReference type="Proteomes" id="UP000242133"/>
    </source>
</evidence>
<dbReference type="Proteomes" id="UP000242133">
    <property type="component" value="Unassembled WGS sequence"/>
</dbReference>
<proteinExistence type="predicted"/>
<sequence>LIYAEQYRSIDEAKSAIFEYIEVFYNRVRRHSALGYVSLAEYERKCA</sequence>
<name>A0A2P8F2I2_9GAMM</name>
<dbReference type="PANTHER" id="PTHR46889:SF4">
    <property type="entry name" value="TRANSPOSASE INSO FOR INSERTION SEQUENCE ELEMENT IS911B-RELATED"/>
    <property type="match status" value="1"/>
</dbReference>
<evidence type="ECO:0000313" key="2">
    <source>
        <dbReference type="EMBL" id="PSL15906.1"/>
    </source>
</evidence>
<keyword evidence="3" id="KW-1185">Reference proteome</keyword>
<dbReference type="GO" id="GO:0015074">
    <property type="term" value="P:DNA integration"/>
    <property type="evidence" value="ECO:0007669"/>
    <property type="project" value="InterPro"/>
</dbReference>
<feature type="domain" description="Integrase catalytic" evidence="1">
    <location>
        <begin position="2"/>
        <end position="45"/>
    </location>
</feature>
<dbReference type="OrthoDB" id="9813126at2"/>
<dbReference type="AlphaFoldDB" id="A0A2P8F2I2"/>
<dbReference type="RefSeq" id="WP_146139978.1">
    <property type="nucleotide sequence ID" value="NZ_PYGI01000003.1"/>
</dbReference>
<feature type="non-terminal residue" evidence="2">
    <location>
        <position position="1"/>
    </location>
</feature>
<evidence type="ECO:0000259" key="1">
    <source>
        <dbReference type="Pfam" id="PF13333"/>
    </source>
</evidence>
<protein>
    <submittedName>
        <fullName evidence="2">Integrase-like protein</fullName>
    </submittedName>
</protein>
<dbReference type="EMBL" id="PYGI01000003">
    <property type="protein sequence ID" value="PSL15906.1"/>
    <property type="molecule type" value="Genomic_DNA"/>
</dbReference>
<comment type="caution">
    <text evidence="2">The sequence shown here is derived from an EMBL/GenBank/DDBJ whole genome shotgun (WGS) entry which is preliminary data.</text>
</comment>
<dbReference type="InterPro" id="IPR001584">
    <property type="entry name" value="Integrase_cat-core"/>
</dbReference>
<reference evidence="2 3" key="1">
    <citation type="submission" date="2018-03" db="EMBL/GenBank/DDBJ databases">
        <title>Genomic Encyclopedia of Archaeal and Bacterial Type Strains, Phase II (KMG-II): from individual species to whole genera.</title>
        <authorList>
            <person name="Goeker M."/>
        </authorList>
    </citation>
    <scope>NUCLEOTIDE SEQUENCE [LARGE SCALE GENOMIC DNA]</scope>
    <source>
        <strain evidence="2 3">DSM 17586</strain>
    </source>
</reference>
<dbReference type="PANTHER" id="PTHR46889">
    <property type="entry name" value="TRANSPOSASE INSF FOR INSERTION SEQUENCE IS3B-RELATED"/>
    <property type="match status" value="1"/>
</dbReference>